<dbReference type="EMBL" id="AFBI03000044">
    <property type="protein sequence ID" value="EJW03153.1"/>
    <property type="molecule type" value="Genomic_DNA"/>
</dbReference>
<feature type="transmembrane region" description="Helical" evidence="1">
    <location>
        <begin position="126"/>
        <end position="149"/>
    </location>
</feature>
<keyword evidence="3" id="KW-1185">Reference proteome</keyword>
<name>J8ZU23_EDHAE</name>
<dbReference type="AlphaFoldDB" id="J8ZU23"/>
<reference evidence="3" key="2">
    <citation type="submission" date="2015-07" db="EMBL/GenBank/DDBJ databases">
        <title>Contrasting host-pathogen interactions and genome evolution in two generalist and specialist microsporidian pathogens of mosquitoes.</title>
        <authorList>
            <consortium name="The Broad Institute Genomics Platform"/>
            <consortium name="The Broad Institute Genome Sequencing Center for Infectious Disease"/>
            <person name="Cuomo C.A."/>
            <person name="Sanscrainte N.D."/>
            <person name="Goldberg J.M."/>
            <person name="Heiman D."/>
            <person name="Young S."/>
            <person name="Zeng Q."/>
            <person name="Becnel J.J."/>
            <person name="Birren B.W."/>
        </authorList>
    </citation>
    <scope>NUCLEOTIDE SEQUENCE [LARGE SCALE GENOMIC DNA]</scope>
    <source>
        <strain evidence="3">USNM 41457</strain>
    </source>
</reference>
<reference evidence="2 3" key="1">
    <citation type="submission" date="2011-08" db="EMBL/GenBank/DDBJ databases">
        <authorList>
            <person name="Liu Z.J."/>
            <person name="Shi F.L."/>
            <person name="Lu J.Q."/>
            <person name="Li M."/>
            <person name="Wang Z.L."/>
        </authorList>
    </citation>
    <scope>NUCLEOTIDE SEQUENCE [LARGE SCALE GENOMIC DNA]</scope>
    <source>
        <strain evidence="2 3">USNM 41457</strain>
    </source>
</reference>
<feature type="transmembrane region" description="Helical" evidence="1">
    <location>
        <begin position="81"/>
        <end position="105"/>
    </location>
</feature>
<dbReference type="HOGENOM" id="CLU_1731437_0_0_1"/>
<dbReference type="Proteomes" id="UP000003163">
    <property type="component" value="Unassembled WGS sequence"/>
</dbReference>
<evidence type="ECO:0000256" key="1">
    <source>
        <dbReference type="SAM" id="Phobius"/>
    </source>
</evidence>
<keyword evidence="1" id="KW-0812">Transmembrane</keyword>
<sequence>MSGQHQPKEITTDEVVIVSNPLQELQGEDYQNLIDEISNNEIRRKLKQISKLFFTIQAFNCCLSIVVCLVSDMFLHNREGLMRTLGDCSTFLVFSCISFLLFRYFRKNDFEKHYNHCKDAYIVNGCMFYVIFLLILFFINIMNINLLWYDE</sequence>
<evidence type="ECO:0000313" key="3">
    <source>
        <dbReference type="Proteomes" id="UP000003163"/>
    </source>
</evidence>
<feature type="transmembrane region" description="Helical" evidence="1">
    <location>
        <begin position="52"/>
        <end position="75"/>
    </location>
</feature>
<protein>
    <recommendedName>
        <fullName evidence="4">Transmembrane protein</fullName>
    </recommendedName>
</protein>
<dbReference type="InParanoid" id="J8ZU23"/>
<proteinExistence type="predicted"/>
<gene>
    <name evidence="2" type="ORF">EDEG_02458</name>
</gene>
<organism evidence="2 3">
    <name type="scientific">Edhazardia aedis (strain USNM 41457)</name>
    <name type="common">Microsporidian parasite</name>
    <dbReference type="NCBI Taxonomy" id="1003232"/>
    <lineage>
        <taxon>Eukaryota</taxon>
        <taxon>Fungi</taxon>
        <taxon>Fungi incertae sedis</taxon>
        <taxon>Microsporidia</taxon>
        <taxon>Edhazardia</taxon>
    </lineage>
</organism>
<evidence type="ECO:0008006" key="4">
    <source>
        <dbReference type="Google" id="ProtNLM"/>
    </source>
</evidence>
<accession>J8ZU23</accession>
<comment type="caution">
    <text evidence="2">The sequence shown here is derived from an EMBL/GenBank/DDBJ whole genome shotgun (WGS) entry which is preliminary data.</text>
</comment>
<dbReference type="VEuPathDB" id="MicrosporidiaDB:EDEG_02458"/>
<keyword evidence="1" id="KW-0472">Membrane</keyword>
<evidence type="ECO:0000313" key="2">
    <source>
        <dbReference type="EMBL" id="EJW03153.1"/>
    </source>
</evidence>
<keyword evidence="1" id="KW-1133">Transmembrane helix</keyword>